<feature type="compositionally biased region" description="Low complexity" evidence="1">
    <location>
        <begin position="113"/>
        <end position="131"/>
    </location>
</feature>
<feature type="compositionally biased region" description="Low complexity" evidence="1">
    <location>
        <begin position="51"/>
        <end position="61"/>
    </location>
</feature>
<dbReference type="InterPro" id="IPR011006">
    <property type="entry name" value="CheY-like_superfamily"/>
</dbReference>
<keyword evidence="3" id="KW-1185">Reference proteome</keyword>
<dbReference type="AlphaFoldDB" id="A0A8A4TU07"/>
<organism evidence="2 3">
    <name type="scientific">Sulfidibacter corallicola</name>
    <dbReference type="NCBI Taxonomy" id="2818388"/>
    <lineage>
        <taxon>Bacteria</taxon>
        <taxon>Pseudomonadati</taxon>
        <taxon>Acidobacteriota</taxon>
        <taxon>Holophagae</taxon>
        <taxon>Acanthopleuribacterales</taxon>
        <taxon>Acanthopleuribacteraceae</taxon>
        <taxon>Sulfidibacter</taxon>
    </lineage>
</organism>
<name>A0A8A4TU07_SULCO</name>
<dbReference type="Proteomes" id="UP000663929">
    <property type="component" value="Chromosome"/>
</dbReference>
<sequence>MNLACGRCTRIIVVPDIPLPDGYTQKCPACGHDNPVDDRPPAKRPTPPRPSGSQQRGQSSSTSANRTRQRQAASPRRDPDPYENAMDQLFANAPKQPPQPSSPSPTPTPTPTPSHQAPTQAAPAPANNSAADKLRKEFQGELERMRQDLQNQFEGRLRMLEDRLATQALNPQVMMGHQPEGESQKAYQSQIHEHLLQNHVLVATQTASVIKSCEATLQRQGFQLQPVTALEQALEQISNKSFQIVIIDQRILKYASDSQALLNRIKQISLPVRRCQLFVMITPNITTGESQVFYQWGIDLNVHPSDLEKLDQVIQDINALKESILEDYLAHLYAYY</sequence>
<feature type="compositionally biased region" description="Polar residues" evidence="1">
    <location>
        <begin position="62"/>
        <end position="72"/>
    </location>
</feature>
<dbReference type="RefSeq" id="WP_237382702.1">
    <property type="nucleotide sequence ID" value="NZ_CP071793.1"/>
</dbReference>
<reference evidence="2" key="1">
    <citation type="submission" date="2021-03" db="EMBL/GenBank/DDBJ databases">
        <title>Acanthopleuribacteraceae sp. M133.</title>
        <authorList>
            <person name="Wang G."/>
        </authorList>
    </citation>
    <scope>NUCLEOTIDE SEQUENCE</scope>
    <source>
        <strain evidence="2">M133</strain>
    </source>
</reference>
<dbReference type="EMBL" id="CP071793">
    <property type="protein sequence ID" value="QTD52598.1"/>
    <property type="molecule type" value="Genomic_DNA"/>
</dbReference>
<dbReference type="SUPFAM" id="SSF52172">
    <property type="entry name" value="CheY-like"/>
    <property type="match status" value="1"/>
</dbReference>
<dbReference type="Gene3D" id="3.40.50.2300">
    <property type="match status" value="1"/>
</dbReference>
<protein>
    <recommendedName>
        <fullName evidence="4">Response regulatory domain-containing protein</fullName>
    </recommendedName>
</protein>
<evidence type="ECO:0000313" key="2">
    <source>
        <dbReference type="EMBL" id="QTD52598.1"/>
    </source>
</evidence>
<gene>
    <name evidence="2" type="ORF">J3U87_09000</name>
</gene>
<feature type="region of interest" description="Disordered" evidence="1">
    <location>
        <begin position="17"/>
        <end position="131"/>
    </location>
</feature>
<evidence type="ECO:0000313" key="3">
    <source>
        <dbReference type="Proteomes" id="UP000663929"/>
    </source>
</evidence>
<proteinExistence type="predicted"/>
<evidence type="ECO:0008006" key="4">
    <source>
        <dbReference type="Google" id="ProtNLM"/>
    </source>
</evidence>
<feature type="compositionally biased region" description="Pro residues" evidence="1">
    <location>
        <begin position="95"/>
        <end position="112"/>
    </location>
</feature>
<accession>A0A8A4TU07</accession>
<evidence type="ECO:0000256" key="1">
    <source>
        <dbReference type="SAM" id="MobiDB-lite"/>
    </source>
</evidence>
<dbReference type="KEGG" id="scor:J3U87_09000"/>